<protein>
    <submittedName>
        <fullName evidence="3">FxsA family membrane protein</fullName>
    </submittedName>
</protein>
<feature type="region of interest" description="Disordered" evidence="1">
    <location>
        <begin position="1"/>
        <end position="35"/>
    </location>
</feature>
<keyword evidence="2" id="KW-0812">Transmembrane</keyword>
<dbReference type="InterPro" id="IPR007313">
    <property type="entry name" value="FxsA"/>
</dbReference>
<dbReference type="Pfam" id="PF04186">
    <property type="entry name" value="FxsA"/>
    <property type="match status" value="1"/>
</dbReference>
<dbReference type="PANTHER" id="PTHR35335">
    <property type="entry name" value="UPF0716 PROTEIN FXSA"/>
    <property type="match status" value="1"/>
</dbReference>
<feature type="transmembrane region" description="Helical" evidence="2">
    <location>
        <begin position="38"/>
        <end position="58"/>
    </location>
</feature>
<dbReference type="NCBIfam" id="NF008527">
    <property type="entry name" value="PRK11463.1-1"/>
    <property type="match status" value="1"/>
</dbReference>
<evidence type="ECO:0000256" key="2">
    <source>
        <dbReference type="SAM" id="Phobius"/>
    </source>
</evidence>
<dbReference type="PANTHER" id="PTHR35335:SF1">
    <property type="entry name" value="UPF0716 PROTEIN FXSA"/>
    <property type="match status" value="1"/>
</dbReference>
<accession>A0ABW4PJG1</accession>
<feature type="compositionally biased region" description="Gly residues" evidence="1">
    <location>
        <begin position="16"/>
        <end position="27"/>
    </location>
</feature>
<name>A0ABW4PJG1_9ACTN</name>
<keyword evidence="4" id="KW-1185">Reference proteome</keyword>
<keyword evidence="2" id="KW-1133">Transmembrane helix</keyword>
<evidence type="ECO:0000313" key="3">
    <source>
        <dbReference type="EMBL" id="MFD1829351.1"/>
    </source>
</evidence>
<dbReference type="RefSeq" id="WP_380897810.1">
    <property type="nucleotide sequence ID" value="NZ_JBHUFU010000003.1"/>
</dbReference>
<dbReference type="Proteomes" id="UP001597365">
    <property type="component" value="Unassembled WGS sequence"/>
</dbReference>
<feature type="region of interest" description="Disordered" evidence="1">
    <location>
        <begin position="186"/>
        <end position="219"/>
    </location>
</feature>
<comment type="caution">
    <text evidence="3">The sequence shown here is derived from an EMBL/GenBank/DDBJ whole genome shotgun (WGS) entry which is preliminary data.</text>
</comment>
<reference evidence="4" key="1">
    <citation type="journal article" date="2019" name="Int. J. Syst. Evol. Microbiol.">
        <title>The Global Catalogue of Microorganisms (GCM) 10K type strain sequencing project: providing services to taxonomists for standard genome sequencing and annotation.</title>
        <authorList>
            <consortium name="The Broad Institute Genomics Platform"/>
            <consortium name="The Broad Institute Genome Sequencing Center for Infectious Disease"/>
            <person name="Wu L."/>
            <person name="Ma J."/>
        </authorList>
    </citation>
    <scope>NUCLEOTIDE SEQUENCE [LARGE SCALE GENOMIC DNA]</scope>
    <source>
        <strain evidence="4">CGMCC 4.7455</strain>
    </source>
</reference>
<evidence type="ECO:0000256" key="1">
    <source>
        <dbReference type="SAM" id="MobiDB-lite"/>
    </source>
</evidence>
<proteinExistence type="predicted"/>
<dbReference type="EMBL" id="JBHUFU010000003">
    <property type="protein sequence ID" value="MFD1829351.1"/>
    <property type="molecule type" value="Genomic_DNA"/>
</dbReference>
<sequence length="219" mass="22432">MTTGAPYPYQPPPQEPGGGPRPAGGGRPRPPRRRAPRMLPLGVAAFAVLEIWLLTLLAEATDGLVVLAVLAAGVVLGAAAVKRAGLRAWRGLVETVEGLQPGAGPEAEARAAARAESGRGGHGLAMLGGLLLMVPGLVSDAAGLLCLFPPTAALLRRGFERRLARRAHLAAPGSLGDALRQAREAEEQVRIRRPGGRVVQGEVVRDDAPDGGGDTGAGT</sequence>
<gene>
    <name evidence="3" type="primary">fxsA</name>
    <name evidence="3" type="ORF">ACFSJS_06705</name>
</gene>
<organism evidence="3 4">
    <name type="scientific">Streptomyces desertarenae</name>
    <dbReference type="NCBI Taxonomy" id="2666184"/>
    <lineage>
        <taxon>Bacteria</taxon>
        <taxon>Bacillati</taxon>
        <taxon>Actinomycetota</taxon>
        <taxon>Actinomycetes</taxon>
        <taxon>Kitasatosporales</taxon>
        <taxon>Streptomycetaceae</taxon>
        <taxon>Streptomyces</taxon>
    </lineage>
</organism>
<evidence type="ECO:0000313" key="4">
    <source>
        <dbReference type="Proteomes" id="UP001597365"/>
    </source>
</evidence>
<dbReference type="NCBIfam" id="NF008528">
    <property type="entry name" value="PRK11463.1-2"/>
    <property type="match status" value="1"/>
</dbReference>
<feature type="compositionally biased region" description="Gly residues" evidence="1">
    <location>
        <begin position="210"/>
        <end position="219"/>
    </location>
</feature>
<keyword evidence="2" id="KW-0472">Membrane</keyword>
<feature type="transmembrane region" description="Helical" evidence="2">
    <location>
        <begin position="64"/>
        <end position="81"/>
    </location>
</feature>